<comment type="caution">
    <text evidence="2">The sequence shown here is derived from an EMBL/GenBank/DDBJ whole genome shotgun (WGS) entry which is preliminary data.</text>
</comment>
<feature type="region of interest" description="Disordered" evidence="1">
    <location>
        <begin position="112"/>
        <end position="168"/>
    </location>
</feature>
<name>A0A1Q5Q160_9ACTO</name>
<protein>
    <recommendedName>
        <fullName evidence="4">PKD domain-containing protein</fullName>
    </recommendedName>
</protein>
<sequence>MPVVAATTARQHVVSAEILGYPFHVRFTPISHTYDYGDATDPMTTSDPNSPYPNNRFWHEWPRTGTFTISITTTWSGAYQVAGSPWVDVEGTLTTTVSSEPQQVSEYHILLKHPNTPDGPGHGGYPGTPGNPGTPGTPGLPDHQPGRPGDTITPPDPTRKDSPYSFMP</sequence>
<evidence type="ECO:0000313" key="3">
    <source>
        <dbReference type="Proteomes" id="UP000185628"/>
    </source>
</evidence>
<evidence type="ECO:0008006" key="4">
    <source>
        <dbReference type="Google" id="ProtNLM"/>
    </source>
</evidence>
<gene>
    <name evidence="2" type="ORF">BSZ39_08800</name>
</gene>
<accession>A0A1Q5Q160</accession>
<organism evidence="2 3">
    <name type="scientific">Bowdeniella nasicola</name>
    <dbReference type="NCBI Taxonomy" id="208480"/>
    <lineage>
        <taxon>Bacteria</taxon>
        <taxon>Bacillati</taxon>
        <taxon>Actinomycetota</taxon>
        <taxon>Actinomycetes</taxon>
        <taxon>Actinomycetales</taxon>
        <taxon>Actinomycetaceae</taxon>
        <taxon>Bowdeniella</taxon>
    </lineage>
</organism>
<dbReference type="AlphaFoldDB" id="A0A1Q5Q160"/>
<proteinExistence type="predicted"/>
<keyword evidence="3" id="KW-1185">Reference proteome</keyword>
<dbReference type="Proteomes" id="UP000185628">
    <property type="component" value="Unassembled WGS sequence"/>
</dbReference>
<dbReference type="EMBL" id="MQVR01000053">
    <property type="protein sequence ID" value="OKL53561.1"/>
    <property type="molecule type" value="Genomic_DNA"/>
</dbReference>
<reference evidence="3" key="1">
    <citation type="submission" date="2016-12" db="EMBL/GenBank/DDBJ databases">
        <authorList>
            <person name="Meng X."/>
        </authorList>
    </citation>
    <scope>NUCLEOTIDE SEQUENCE [LARGE SCALE GENOMIC DNA]</scope>
    <source>
        <strain evidence="3">DSM 19116</strain>
    </source>
</reference>
<evidence type="ECO:0000313" key="2">
    <source>
        <dbReference type="EMBL" id="OKL53561.1"/>
    </source>
</evidence>
<evidence type="ECO:0000256" key="1">
    <source>
        <dbReference type="SAM" id="MobiDB-lite"/>
    </source>
</evidence>